<dbReference type="AlphaFoldDB" id="A0A0R1RBG8"/>
<dbReference type="EMBL" id="AZEU01000036">
    <property type="protein sequence ID" value="KRL52468.1"/>
    <property type="molecule type" value="Genomic_DNA"/>
</dbReference>
<keyword evidence="2" id="KW-0472">Membrane</keyword>
<protein>
    <recommendedName>
        <fullName evidence="5">TcdA-E operon negative regulator</fullName>
    </recommendedName>
</protein>
<dbReference type="RefSeq" id="WP_152164774.1">
    <property type="nucleotide sequence ID" value="NZ_AZEU01000036.1"/>
</dbReference>
<evidence type="ECO:0000313" key="3">
    <source>
        <dbReference type="EMBL" id="KRL52468.1"/>
    </source>
</evidence>
<evidence type="ECO:0000256" key="2">
    <source>
        <dbReference type="SAM" id="Phobius"/>
    </source>
</evidence>
<evidence type="ECO:0000256" key="1">
    <source>
        <dbReference type="SAM" id="Coils"/>
    </source>
</evidence>
<reference evidence="3 4" key="1">
    <citation type="journal article" date="2015" name="Genome Announc.">
        <title>Expanding the biotechnology potential of lactobacilli through comparative genomics of 213 strains and associated genera.</title>
        <authorList>
            <person name="Sun Z."/>
            <person name="Harris H.M."/>
            <person name="McCann A."/>
            <person name="Guo C."/>
            <person name="Argimon S."/>
            <person name="Zhang W."/>
            <person name="Yang X."/>
            <person name="Jeffery I.B."/>
            <person name="Cooney J.C."/>
            <person name="Kagawa T.F."/>
            <person name="Liu W."/>
            <person name="Song Y."/>
            <person name="Salvetti E."/>
            <person name="Wrobel A."/>
            <person name="Rasinkangas P."/>
            <person name="Parkhill J."/>
            <person name="Rea M.C."/>
            <person name="O'Sullivan O."/>
            <person name="Ritari J."/>
            <person name="Douillard F.P."/>
            <person name="Paul Ross R."/>
            <person name="Yang R."/>
            <person name="Briner A.E."/>
            <person name="Felis G.E."/>
            <person name="de Vos W.M."/>
            <person name="Barrangou R."/>
            <person name="Klaenhammer T.R."/>
            <person name="Caufield P.W."/>
            <person name="Cui Y."/>
            <person name="Zhang H."/>
            <person name="O'Toole P.W."/>
        </authorList>
    </citation>
    <scope>NUCLEOTIDE SEQUENCE [LARGE SCALE GENOMIC DNA]</scope>
    <source>
        <strain evidence="3 4">DSM 13343</strain>
    </source>
</reference>
<keyword evidence="4" id="KW-1185">Reference proteome</keyword>
<proteinExistence type="predicted"/>
<name>A0A0R1RBG8_9LACO</name>
<evidence type="ECO:0000313" key="4">
    <source>
        <dbReference type="Proteomes" id="UP000051790"/>
    </source>
</evidence>
<dbReference type="Proteomes" id="UP000051790">
    <property type="component" value="Unassembled WGS sequence"/>
</dbReference>
<accession>A0A0R1RBG8</accession>
<keyword evidence="2" id="KW-0812">Transmembrane</keyword>
<evidence type="ECO:0008006" key="5">
    <source>
        <dbReference type="Google" id="ProtNLM"/>
    </source>
</evidence>
<dbReference type="OrthoDB" id="1656098at2"/>
<feature type="coiled-coil region" evidence="1">
    <location>
        <begin position="182"/>
        <end position="221"/>
    </location>
</feature>
<gene>
    <name evidence="3" type="ORF">FD01_GL002379</name>
</gene>
<sequence>MKTYLNRAWRWLQTDQGTMLAVLLVLPLGLWLVWRNERYSANFKRAFLSLGTLFCLIVLGTWITNGNLQHQYRVLAAKQHRTTAHLQQSQSNYQEKADDLATLQDENDKYHDKMAPYENLAKADAKKRTQDAAAAQKVTDALDALPGEYTLTVDDKAKVQAVRKAFSQLSPTQKAYVDESSLKTLENKITELEKKAAADAAQAKKEAAEAAAVAKKKAEEEARGYDTGITYDQLARTPDSYEGKKVKFYGEVAQVLEDSDSSTVQVRLAINGDYDHMMLCEWSSSSVTSRVLEDDYITISGVSEGLVTYESTMGGDITIPSVMVAKVDQ</sequence>
<comment type="caution">
    <text evidence="3">The sequence shown here is derived from an EMBL/GenBank/DDBJ whole genome shotgun (WGS) entry which is preliminary data.</text>
</comment>
<feature type="transmembrane region" description="Helical" evidence="2">
    <location>
        <begin position="16"/>
        <end position="34"/>
    </location>
</feature>
<keyword evidence="2" id="KW-1133">Transmembrane helix</keyword>
<dbReference type="PATRIC" id="fig|1423769.4.peg.2566"/>
<organism evidence="3 4">
    <name type="scientific">Lacticaseibacillus manihotivorans DSM 13343 = JCM 12514</name>
    <dbReference type="NCBI Taxonomy" id="1423769"/>
    <lineage>
        <taxon>Bacteria</taxon>
        <taxon>Bacillati</taxon>
        <taxon>Bacillota</taxon>
        <taxon>Bacilli</taxon>
        <taxon>Lactobacillales</taxon>
        <taxon>Lactobacillaceae</taxon>
        <taxon>Lacticaseibacillus</taxon>
    </lineage>
</organism>
<keyword evidence="1" id="KW-0175">Coiled coil</keyword>
<feature type="transmembrane region" description="Helical" evidence="2">
    <location>
        <begin position="46"/>
        <end position="63"/>
    </location>
</feature>
<feature type="coiled-coil region" evidence="1">
    <location>
        <begin position="86"/>
        <end position="113"/>
    </location>
</feature>